<evidence type="ECO:0000313" key="3">
    <source>
        <dbReference type="Proteomes" id="UP001304683"/>
    </source>
</evidence>
<feature type="region of interest" description="Disordered" evidence="1">
    <location>
        <begin position="1"/>
        <end position="124"/>
    </location>
</feature>
<sequence length="124" mass="12375">MEGADRDEPAGRRAEGRAVAKADGRGREGAGAAPHGSVPGRVRRGAGGPVVPVDGGVPGPRSPEAARLWGATYGADPESGTDYEATRQSTESVRAAHRIARGPGNPRGAGDGRRSDEGAPTGGG</sequence>
<protein>
    <submittedName>
        <fullName evidence="2">Uncharacterized protein</fullName>
    </submittedName>
</protein>
<name>A0ABZ0QSQ6_9FIRM</name>
<evidence type="ECO:0000256" key="1">
    <source>
        <dbReference type="SAM" id="MobiDB-lite"/>
    </source>
</evidence>
<evidence type="ECO:0000313" key="2">
    <source>
        <dbReference type="EMBL" id="WPD19794.1"/>
    </source>
</evidence>
<organism evidence="2 3">
    <name type="scientific">Thermaerobacter composti</name>
    <dbReference type="NCBI Taxonomy" id="554949"/>
    <lineage>
        <taxon>Bacteria</taxon>
        <taxon>Bacillati</taxon>
        <taxon>Bacillota</taxon>
        <taxon>Clostridia</taxon>
        <taxon>Eubacteriales</taxon>
        <taxon>Clostridiales Family XVII. Incertae Sedis</taxon>
        <taxon>Thermaerobacter</taxon>
    </lineage>
</organism>
<proteinExistence type="predicted"/>
<dbReference type="EMBL" id="CP132508">
    <property type="protein sequence ID" value="WPD19794.1"/>
    <property type="molecule type" value="Genomic_DNA"/>
</dbReference>
<dbReference type="Proteomes" id="UP001304683">
    <property type="component" value="Chromosome"/>
</dbReference>
<reference evidence="2 3" key="1">
    <citation type="submission" date="2023-08" db="EMBL/GenBank/DDBJ databases">
        <title>Genome sequence of Thermaerobacter compostii strain Ins1, a spore-forming filamentous bacterium isolated from a deep geothermal reservoir.</title>
        <authorList>
            <person name="Bregnard D."/>
            <person name="Gonzalez D."/>
            <person name="Junier P."/>
        </authorList>
    </citation>
    <scope>NUCLEOTIDE SEQUENCE [LARGE SCALE GENOMIC DNA]</scope>
    <source>
        <strain evidence="2 3">Ins1</strain>
    </source>
</reference>
<accession>A0ABZ0QSQ6</accession>
<keyword evidence="3" id="KW-1185">Reference proteome</keyword>
<feature type="compositionally biased region" description="Low complexity" evidence="1">
    <location>
        <begin position="30"/>
        <end position="40"/>
    </location>
</feature>
<gene>
    <name evidence="2" type="ORF">Q5761_03810</name>
</gene>
<dbReference type="RefSeq" id="WP_135225158.1">
    <property type="nucleotide sequence ID" value="NZ_CP132508.1"/>
</dbReference>
<feature type="compositionally biased region" description="Basic and acidic residues" evidence="1">
    <location>
        <begin position="1"/>
        <end position="28"/>
    </location>
</feature>